<dbReference type="InterPro" id="IPR016163">
    <property type="entry name" value="Ald_DH_C"/>
</dbReference>
<gene>
    <name evidence="7" type="ORF">GCM10022242_00500</name>
</gene>
<dbReference type="Pfam" id="PF00171">
    <property type="entry name" value="Aldedh"/>
    <property type="match status" value="1"/>
</dbReference>
<dbReference type="RefSeq" id="WP_344771748.1">
    <property type="nucleotide sequence ID" value="NZ_BAABAH010000001.1"/>
</dbReference>
<evidence type="ECO:0000256" key="3">
    <source>
        <dbReference type="PIRNR" id="PIRNR036492"/>
    </source>
</evidence>
<accession>A0ABP7HRU2</accession>
<dbReference type="InterPro" id="IPR015590">
    <property type="entry name" value="Aldehyde_DH_dom"/>
</dbReference>
<dbReference type="Proteomes" id="UP001501821">
    <property type="component" value="Unassembled WGS sequence"/>
</dbReference>
<comment type="similarity">
    <text evidence="1 3 5">Belongs to the aldehyde dehydrogenase family.</text>
</comment>
<dbReference type="InterPro" id="IPR012394">
    <property type="entry name" value="Aldehyde_DH_NAD(P)"/>
</dbReference>
<dbReference type="InterPro" id="IPR029510">
    <property type="entry name" value="Ald_DH_CS_GLU"/>
</dbReference>
<evidence type="ECO:0000256" key="4">
    <source>
        <dbReference type="PROSITE-ProRule" id="PRU10007"/>
    </source>
</evidence>
<evidence type="ECO:0000259" key="6">
    <source>
        <dbReference type="Pfam" id="PF00171"/>
    </source>
</evidence>
<comment type="caution">
    <text evidence="7">The sequence shown here is derived from an EMBL/GenBank/DDBJ whole genome shotgun (WGS) entry which is preliminary data.</text>
</comment>
<dbReference type="InterPro" id="IPR016162">
    <property type="entry name" value="Ald_DH_N"/>
</dbReference>
<feature type="active site" evidence="4">
    <location>
        <position position="243"/>
    </location>
</feature>
<evidence type="ECO:0000256" key="1">
    <source>
        <dbReference type="ARBA" id="ARBA00009986"/>
    </source>
</evidence>
<evidence type="ECO:0000256" key="2">
    <source>
        <dbReference type="ARBA" id="ARBA00023002"/>
    </source>
</evidence>
<evidence type="ECO:0000313" key="7">
    <source>
        <dbReference type="EMBL" id="GAA3801492.1"/>
    </source>
</evidence>
<dbReference type="EMBL" id="BAABAH010000001">
    <property type="protein sequence ID" value="GAA3801492.1"/>
    <property type="molecule type" value="Genomic_DNA"/>
</dbReference>
<dbReference type="InterPro" id="IPR016161">
    <property type="entry name" value="Ald_DH/histidinol_DH"/>
</dbReference>
<reference evidence="8" key="1">
    <citation type="journal article" date="2019" name="Int. J. Syst. Evol. Microbiol.">
        <title>The Global Catalogue of Microorganisms (GCM) 10K type strain sequencing project: providing services to taxonomists for standard genome sequencing and annotation.</title>
        <authorList>
            <consortium name="The Broad Institute Genomics Platform"/>
            <consortium name="The Broad Institute Genome Sequencing Center for Infectious Disease"/>
            <person name="Wu L."/>
            <person name="Ma J."/>
        </authorList>
    </citation>
    <scope>NUCLEOTIDE SEQUENCE [LARGE SCALE GENOMIC DNA]</scope>
    <source>
        <strain evidence="8">JCM 16953</strain>
    </source>
</reference>
<evidence type="ECO:0000256" key="5">
    <source>
        <dbReference type="RuleBase" id="RU003345"/>
    </source>
</evidence>
<dbReference type="CDD" id="cd07099">
    <property type="entry name" value="ALDH_DDALDH"/>
    <property type="match status" value="1"/>
</dbReference>
<dbReference type="PROSITE" id="PS00687">
    <property type="entry name" value="ALDEHYDE_DEHYDR_GLU"/>
    <property type="match status" value="1"/>
</dbReference>
<dbReference type="PANTHER" id="PTHR11699">
    <property type="entry name" value="ALDEHYDE DEHYDROGENASE-RELATED"/>
    <property type="match status" value="1"/>
</dbReference>
<dbReference type="SUPFAM" id="SSF53720">
    <property type="entry name" value="ALDH-like"/>
    <property type="match status" value="1"/>
</dbReference>
<name>A0ABP7HRU2_9ACTN</name>
<keyword evidence="2 3" id="KW-0560">Oxidoreductase</keyword>
<dbReference type="PIRSF" id="PIRSF036492">
    <property type="entry name" value="ALDH"/>
    <property type="match status" value="1"/>
</dbReference>
<protein>
    <recommendedName>
        <fullName evidence="3">Aldehyde dehydrogenase</fullName>
    </recommendedName>
</protein>
<evidence type="ECO:0000313" key="8">
    <source>
        <dbReference type="Proteomes" id="UP001501821"/>
    </source>
</evidence>
<proteinExistence type="inferred from homology"/>
<dbReference type="Gene3D" id="3.40.309.10">
    <property type="entry name" value="Aldehyde Dehydrogenase, Chain A, domain 2"/>
    <property type="match status" value="1"/>
</dbReference>
<keyword evidence="8" id="KW-1185">Reference proteome</keyword>
<organism evidence="7 8">
    <name type="scientific">Nocardioides panacisoli</name>
    <dbReference type="NCBI Taxonomy" id="627624"/>
    <lineage>
        <taxon>Bacteria</taxon>
        <taxon>Bacillati</taxon>
        <taxon>Actinomycetota</taxon>
        <taxon>Actinomycetes</taxon>
        <taxon>Propionibacteriales</taxon>
        <taxon>Nocardioidaceae</taxon>
        <taxon>Nocardioides</taxon>
    </lineage>
</organism>
<sequence length="497" mass="52523">MTTTHPTDAGTTPVLEVRNPATQDVVGTYPIHGPDEVGAAVEQARIAAEWWQGIGYAERRKRLDAFRGVIARRINQLAGVIHEEMGKPHSDAALEVALVLDHIAWAGKNAGKVLGKRRSPVGMVNAHLGATVEYRPLGVIGVIGPWNYPVFTPMGSIVYALAAGNAVVFKPSEFTPGVGAWLVDSFKQVVPEHPVFQLVTGDGSTGAALCRSGVDKVAFTGSTATAKRVMATCAETLTPIVAECGGKDALLVDEDADLAAAAEAAAWGGIANAGQSCVGVERVYVHSKVYDEFTRLLSDQVSSVRAGGDAGAPVGPITMPSQVDIITRHVEEAVARGARVIAGGGPTEGQVVQPTLLVDVPEDASAVTEETFGPTLVLRKVADMDEALALTNASRYHLAASVFSKRRGREIADRIRSGMVAVNSVFTFAVVPSVPFGGVGDSGFGRIHGEDGLREFCTPHAVVRQKFAPPLKLMTLQRTKQAEERLNQIIGLLHGRK</sequence>
<feature type="domain" description="Aldehyde dehydrogenase" evidence="6">
    <location>
        <begin position="14"/>
        <end position="460"/>
    </location>
</feature>
<dbReference type="Gene3D" id="3.40.605.10">
    <property type="entry name" value="Aldehyde Dehydrogenase, Chain A, domain 1"/>
    <property type="match status" value="1"/>
</dbReference>